<reference evidence="5" key="1">
    <citation type="journal article" date="2015" name="Genome Announc.">
        <title>Genome sequence of the AIDS-associated pathogen Penicillium marneffei (ATCC18224) and its near taxonomic relative Talaromyces stipitatus (ATCC10500).</title>
        <authorList>
            <person name="Nierman W.C."/>
            <person name="Fedorova-Abrams N.D."/>
            <person name="Andrianopoulos A."/>
        </authorList>
    </citation>
    <scope>NUCLEOTIDE SEQUENCE [LARGE SCALE GENOMIC DNA]</scope>
    <source>
        <strain evidence="5">ATCC 10500 / CBS 375.48 / QM 6759 / NRRL 1006</strain>
    </source>
</reference>
<keyword evidence="2" id="KW-0521">NADP</keyword>
<evidence type="ECO:0000256" key="1">
    <source>
        <dbReference type="ARBA" id="ARBA00006484"/>
    </source>
</evidence>
<evidence type="ECO:0000256" key="3">
    <source>
        <dbReference type="ARBA" id="ARBA00023002"/>
    </source>
</evidence>
<evidence type="ECO:0000313" key="5">
    <source>
        <dbReference type="Proteomes" id="UP000001745"/>
    </source>
</evidence>
<dbReference type="PRINTS" id="PR00081">
    <property type="entry name" value="GDHRDH"/>
</dbReference>
<dbReference type="PANTHER" id="PTHR43477:SF1">
    <property type="entry name" value="DIHYDROANTICAPSIN 7-DEHYDROGENASE"/>
    <property type="match status" value="1"/>
</dbReference>
<dbReference type="InterPro" id="IPR057571">
    <property type="entry name" value="SDR_PhqE-like"/>
</dbReference>
<dbReference type="PANTHER" id="PTHR43477">
    <property type="entry name" value="DIHYDROANTICAPSIN 7-DEHYDROGENASE"/>
    <property type="match status" value="1"/>
</dbReference>
<dbReference type="HOGENOM" id="CLU_1391062_0_0_1"/>
<dbReference type="SUPFAM" id="SSF51735">
    <property type="entry name" value="NAD(P)-binding Rossmann-fold domains"/>
    <property type="match status" value="1"/>
</dbReference>
<dbReference type="OrthoDB" id="294295at2759"/>
<dbReference type="GeneID" id="8102953"/>
<dbReference type="STRING" id="441959.B8MJB0"/>
<protein>
    <submittedName>
        <fullName evidence="4">Short-chain dehydrogenase, putative</fullName>
    </submittedName>
</protein>
<organism evidence="4 5">
    <name type="scientific">Talaromyces stipitatus (strain ATCC 10500 / CBS 375.48 / QM 6759 / NRRL 1006)</name>
    <name type="common">Penicillium stipitatum</name>
    <dbReference type="NCBI Taxonomy" id="441959"/>
    <lineage>
        <taxon>Eukaryota</taxon>
        <taxon>Fungi</taxon>
        <taxon>Dikarya</taxon>
        <taxon>Ascomycota</taxon>
        <taxon>Pezizomycotina</taxon>
        <taxon>Eurotiomycetes</taxon>
        <taxon>Eurotiomycetidae</taxon>
        <taxon>Eurotiales</taxon>
        <taxon>Trichocomaceae</taxon>
        <taxon>Talaromyces</taxon>
        <taxon>Talaromyces sect. Talaromyces</taxon>
    </lineage>
</organism>
<proteinExistence type="inferred from homology"/>
<dbReference type="VEuPathDB" id="FungiDB:TSTA_041760"/>
<keyword evidence="5" id="KW-1185">Reference proteome</keyword>
<dbReference type="InterPro" id="IPR002347">
    <property type="entry name" value="SDR_fam"/>
</dbReference>
<accession>B8MJB0</accession>
<gene>
    <name evidence="4" type="ORF">TSTA_041760</name>
</gene>
<dbReference type="RefSeq" id="XP_002484652.1">
    <property type="nucleotide sequence ID" value="XM_002484607.1"/>
</dbReference>
<sequence length="196" mass="21956">MPYIQPNFARYWRLFKNKIWRREACPSRRHEGSDRFIQCGTSRECSGKTLKIIKHTIHRPPIDRKALFKVLQVPLEIVYTFTSGKVAERSLPQYAVFAAYAAGMGGATRNLALDLKPIRINQVNPERVLTQPWGVGAEARVEEAAKNALLGKLGRPEDTTETYICLMKDTTATGVVINNSGGEFLVEIRTNASHGV</sequence>
<comment type="similarity">
    <text evidence="1">Belongs to the short-chain dehydrogenases/reductases (SDR) family.</text>
</comment>
<dbReference type="AlphaFoldDB" id="B8MJB0"/>
<dbReference type="Proteomes" id="UP000001745">
    <property type="component" value="Unassembled WGS sequence"/>
</dbReference>
<name>B8MJB0_TALSN</name>
<dbReference type="InterPro" id="IPR051122">
    <property type="entry name" value="SDR_DHRS6-like"/>
</dbReference>
<dbReference type="InParanoid" id="B8MJB0"/>
<dbReference type="Gene3D" id="3.40.50.720">
    <property type="entry name" value="NAD(P)-binding Rossmann-like Domain"/>
    <property type="match status" value="1"/>
</dbReference>
<dbReference type="GO" id="GO:0016491">
    <property type="term" value="F:oxidoreductase activity"/>
    <property type="evidence" value="ECO:0007669"/>
    <property type="project" value="UniProtKB-KW"/>
</dbReference>
<keyword evidence="3" id="KW-0560">Oxidoreductase</keyword>
<evidence type="ECO:0000256" key="2">
    <source>
        <dbReference type="ARBA" id="ARBA00022857"/>
    </source>
</evidence>
<dbReference type="EMBL" id="EQ962657">
    <property type="protein sequence ID" value="EED14699.1"/>
    <property type="molecule type" value="Genomic_DNA"/>
</dbReference>
<evidence type="ECO:0000313" key="4">
    <source>
        <dbReference type="EMBL" id="EED14699.1"/>
    </source>
</evidence>
<dbReference type="PhylomeDB" id="B8MJB0"/>
<dbReference type="Pfam" id="PF23441">
    <property type="entry name" value="SDR"/>
    <property type="match status" value="1"/>
</dbReference>
<dbReference type="InterPro" id="IPR036291">
    <property type="entry name" value="NAD(P)-bd_dom_sf"/>
</dbReference>